<dbReference type="RefSeq" id="WP_133754788.1">
    <property type="nucleotide sequence ID" value="NZ_CP171129.1"/>
</dbReference>
<evidence type="ECO:0000313" key="7">
    <source>
        <dbReference type="EMBL" id="TDT34415.1"/>
    </source>
</evidence>
<dbReference type="SFLD" id="SFLDS00005">
    <property type="entry name" value="Isoprenoid_Synthase_Type_I"/>
    <property type="match status" value="1"/>
</dbReference>
<dbReference type="PROSITE" id="PS00723">
    <property type="entry name" value="POLYPRENYL_SYNTHASE_1"/>
    <property type="match status" value="1"/>
</dbReference>
<dbReference type="InterPro" id="IPR000092">
    <property type="entry name" value="Polyprenyl_synt"/>
</dbReference>
<dbReference type="GO" id="GO:0004659">
    <property type="term" value="F:prenyltransferase activity"/>
    <property type="evidence" value="ECO:0007669"/>
    <property type="project" value="InterPro"/>
</dbReference>
<keyword evidence="8" id="KW-1185">Reference proteome</keyword>
<dbReference type="GO" id="GO:0008299">
    <property type="term" value="P:isoprenoid biosynthetic process"/>
    <property type="evidence" value="ECO:0007669"/>
    <property type="project" value="InterPro"/>
</dbReference>
<dbReference type="EMBL" id="SOAW01000001">
    <property type="protein sequence ID" value="TDT34415.1"/>
    <property type="molecule type" value="Genomic_DNA"/>
</dbReference>
<accession>A0A4R7JAK9</accession>
<evidence type="ECO:0000256" key="6">
    <source>
        <dbReference type="RuleBase" id="RU004466"/>
    </source>
</evidence>
<evidence type="ECO:0000256" key="5">
    <source>
        <dbReference type="ARBA" id="ARBA00022842"/>
    </source>
</evidence>
<dbReference type="OrthoDB" id="9809458at2"/>
<keyword evidence="5" id="KW-0460">Magnesium</keyword>
<evidence type="ECO:0000256" key="2">
    <source>
        <dbReference type="ARBA" id="ARBA00006706"/>
    </source>
</evidence>
<comment type="cofactor">
    <cofactor evidence="1">
        <name>Mg(2+)</name>
        <dbReference type="ChEBI" id="CHEBI:18420"/>
    </cofactor>
</comment>
<dbReference type="CDD" id="cd00685">
    <property type="entry name" value="Trans_IPPS_HT"/>
    <property type="match status" value="1"/>
</dbReference>
<dbReference type="InterPro" id="IPR033749">
    <property type="entry name" value="Polyprenyl_synt_CS"/>
</dbReference>
<keyword evidence="4" id="KW-0479">Metal-binding</keyword>
<keyword evidence="3 6" id="KW-0808">Transferase</keyword>
<sequence length="365" mass="39257">MINDSAATWAEVTDDHRAVGTTLAAVEHALCTSIAELTRQWNAHAGDRAPILGTTDLPSLLAAAVGGGKQVRPAMVHWGWLAAGGPDHSRQQMITAGAAFELLHAFAIIHDDVMDRSETRRGHPTCHVLATEAYRQARGDHGAELFGDSIAILVGDLAHAEADHLIGALPSATRSIWRAMVIELVLGQRADLTGTSPDDRIAALEVARLKTGSYTIERPLQIGADLGAASASAMECLAGYGRHLGRAYGLRDDVLGTFGDPSRTGKSIDDDLTSGKQTVLLLLAEKRFSTDGRRRLRRVTANQAGSDEVDRVRQEMIDTGIRQEVEAMIDNEIDTALAALDRHHLDPVAVDGLTRSAEQLRRRTA</sequence>
<dbReference type="Proteomes" id="UP000295371">
    <property type="component" value="Unassembled WGS sequence"/>
</dbReference>
<gene>
    <name evidence="7" type="ORF">CLV29_2081</name>
</gene>
<reference evidence="7 8" key="1">
    <citation type="submission" date="2019-03" db="EMBL/GenBank/DDBJ databases">
        <title>Genomic Encyclopedia of Archaeal and Bacterial Type Strains, Phase II (KMG-II): from individual species to whole genera.</title>
        <authorList>
            <person name="Goeker M."/>
        </authorList>
    </citation>
    <scope>NUCLEOTIDE SEQUENCE [LARGE SCALE GENOMIC DNA]</scope>
    <source>
        <strain evidence="7 8">DSM 24323</strain>
    </source>
</reference>
<evidence type="ECO:0000256" key="3">
    <source>
        <dbReference type="ARBA" id="ARBA00022679"/>
    </source>
</evidence>
<dbReference type="Gene3D" id="1.10.600.10">
    <property type="entry name" value="Farnesyl Diphosphate Synthase"/>
    <property type="match status" value="1"/>
</dbReference>
<dbReference type="GO" id="GO:0046872">
    <property type="term" value="F:metal ion binding"/>
    <property type="evidence" value="ECO:0007669"/>
    <property type="project" value="UniProtKB-KW"/>
</dbReference>
<evidence type="ECO:0000256" key="4">
    <source>
        <dbReference type="ARBA" id="ARBA00022723"/>
    </source>
</evidence>
<dbReference type="PANTHER" id="PTHR12001">
    <property type="entry name" value="GERANYLGERANYL PYROPHOSPHATE SYNTHASE"/>
    <property type="match status" value="1"/>
</dbReference>
<evidence type="ECO:0000256" key="1">
    <source>
        <dbReference type="ARBA" id="ARBA00001946"/>
    </source>
</evidence>
<dbReference type="PANTHER" id="PTHR12001:SF85">
    <property type="entry name" value="SHORT CHAIN ISOPRENYL DIPHOSPHATE SYNTHASE"/>
    <property type="match status" value="1"/>
</dbReference>
<proteinExistence type="inferred from homology"/>
<dbReference type="Pfam" id="PF00348">
    <property type="entry name" value="polyprenyl_synt"/>
    <property type="match status" value="1"/>
</dbReference>
<evidence type="ECO:0000313" key="8">
    <source>
        <dbReference type="Proteomes" id="UP000295371"/>
    </source>
</evidence>
<organism evidence="7 8">
    <name type="scientific">Naumannella halotolerans</name>
    <dbReference type="NCBI Taxonomy" id="993414"/>
    <lineage>
        <taxon>Bacteria</taxon>
        <taxon>Bacillati</taxon>
        <taxon>Actinomycetota</taxon>
        <taxon>Actinomycetes</taxon>
        <taxon>Propionibacteriales</taxon>
        <taxon>Propionibacteriaceae</taxon>
        <taxon>Naumannella</taxon>
    </lineage>
</organism>
<dbReference type="AlphaFoldDB" id="A0A4R7JAK9"/>
<comment type="similarity">
    <text evidence="2 6">Belongs to the FPP/GGPP synthase family.</text>
</comment>
<comment type="caution">
    <text evidence="7">The sequence shown here is derived from an EMBL/GenBank/DDBJ whole genome shotgun (WGS) entry which is preliminary data.</text>
</comment>
<dbReference type="SUPFAM" id="SSF48576">
    <property type="entry name" value="Terpenoid synthases"/>
    <property type="match status" value="1"/>
</dbReference>
<protein>
    <submittedName>
        <fullName evidence="7">Geranylgeranyl diphosphate synthase type I</fullName>
    </submittedName>
</protein>
<dbReference type="InterPro" id="IPR008949">
    <property type="entry name" value="Isoprenoid_synthase_dom_sf"/>
</dbReference>
<name>A0A4R7JAK9_9ACTN</name>